<name>A0ABR5Q196_9ACTN</name>
<sequence>MWSLHLADTMTGLLGEPIDIPHFSWALSLTDSSLVTGDKMAGVDELTSLQLPWTSVPAATPQARSAALQSYKRAIVLLWDNVPLMYGIIGSRTDTYDGTSFSALSIFSLLKSRILTDDSNFGKGTIWAKDADYSHEGDQEGTVTSVTRGDKTFTGSLRSICCQIGRELTDLKPAGQLPIDWQYLNEAGKHIRTYHNFNVQNNDGQKLLKAISEVTNGIDMRWVPYMADKSHVRVRFEAGTDSEPYIGQRGIPFGFHSFRGGGNLSDIKVAHQGATMRVYGTGAGHEEAMLCHKSEDLRLCSTQDPLPLIEMAKSNSDWETPALVASHTDAVLDTVKSPLVQISGVYHLRDKYAPQIGELYPGDVVDVTIEDFPSLPSRIYRLRVAEMRGDSSDAVEILFDPIKDPIYS</sequence>
<comment type="caution">
    <text evidence="1">The sequence shown here is derived from an EMBL/GenBank/DDBJ whole genome shotgun (WGS) entry which is preliminary data.</text>
</comment>
<protein>
    <recommendedName>
        <fullName evidence="3">Tip attachment protein J domain-containing protein</fullName>
    </recommendedName>
</protein>
<evidence type="ECO:0000313" key="1">
    <source>
        <dbReference type="EMBL" id="KRO02160.1"/>
    </source>
</evidence>
<evidence type="ECO:0000313" key="2">
    <source>
        <dbReference type="Proteomes" id="UP000051927"/>
    </source>
</evidence>
<organism evidence="1 2">
    <name type="scientific">Lancefieldella rimae</name>
    <dbReference type="NCBI Taxonomy" id="1383"/>
    <lineage>
        <taxon>Bacteria</taxon>
        <taxon>Bacillati</taxon>
        <taxon>Actinomycetota</taxon>
        <taxon>Coriobacteriia</taxon>
        <taxon>Coriobacteriales</taxon>
        <taxon>Atopobiaceae</taxon>
        <taxon>Lancefieldella</taxon>
    </lineage>
</organism>
<evidence type="ECO:0008006" key="3">
    <source>
        <dbReference type="Google" id="ProtNLM"/>
    </source>
</evidence>
<proteinExistence type="predicted"/>
<dbReference type="EMBL" id="JQCP01000002">
    <property type="protein sequence ID" value="KRO02160.1"/>
    <property type="molecule type" value="Genomic_DNA"/>
</dbReference>
<dbReference type="GeneID" id="84904389"/>
<dbReference type="Proteomes" id="UP000051927">
    <property type="component" value="Unassembled WGS sequence"/>
</dbReference>
<accession>A0ABR5Q196</accession>
<dbReference type="RefSeq" id="WP_003149309.1">
    <property type="nucleotide sequence ID" value="NZ_JQCP01000002.1"/>
</dbReference>
<reference evidence="1 2" key="1">
    <citation type="journal article" date="2015" name="Genome Announc.">
        <title>Expanding the biotechnology potential of lactobacilli through comparative genomics of 213 strains and associated genera.</title>
        <authorList>
            <person name="Sun Z."/>
            <person name="Harris H.M."/>
            <person name="McCann A."/>
            <person name="Guo C."/>
            <person name="Argimon S."/>
            <person name="Zhang W."/>
            <person name="Yang X."/>
            <person name="Jeffery I.B."/>
            <person name="Cooney J.C."/>
            <person name="Kagawa T.F."/>
            <person name="Liu W."/>
            <person name="Song Y."/>
            <person name="Salvetti E."/>
            <person name="Wrobel A."/>
            <person name="Rasinkangas P."/>
            <person name="Parkhill J."/>
            <person name="Rea M.C."/>
            <person name="O'Sullivan O."/>
            <person name="Ritari J."/>
            <person name="Douillard F.P."/>
            <person name="Paul Ross R."/>
            <person name="Yang R."/>
            <person name="Briner A.E."/>
            <person name="Felis G.E."/>
            <person name="de Vos W.M."/>
            <person name="Barrangou R."/>
            <person name="Klaenhammer T.R."/>
            <person name="Caufield P.W."/>
            <person name="Cui Y."/>
            <person name="Zhang H."/>
            <person name="O'Toole P.W."/>
        </authorList>
    </citation>
    <scope>NUCLEOTIDE SEQUENCE [LARGE SCALE GENOMIC DNA]</scope>
    <source>
        <strain evidence="1 2">DSM 7090</strain>
    </source>
</reference>
<gene>
    <name evidence="1" type="ORF">IV60_GL000581</name>
</gene>
<keyword evidence="2" id="KW-1185">Reference proteome</keyword>